<sequence>MTEPLFAFALLAAIATAFIGAARVVSWLLDRRDRAAVQRAKEAAIVAQARAELDATGWTADDESAYQRDPSAYDRELPGMWEASDFMGGRDYDLDPVTRDEVNRGR</sequence>
<organism evidence="2 3">
    <name type="scientific">Stenotrophomonas forensis</name>
    <dbReference type="NCBI Taxonomy" id="2871169"/>
    <lineage>
        <taxon>Bacteria</taxon>
        <taxon>Pseudomonadati</taxon>
        <taxon>Pseudomonadota</taxon>
        <taxon>Gammaproteobacteria</taxon>
        <taxon>Lysobacterales</taxon>
        <taxon>Lysobacteraceae</taxon>
        <taxon>Stenotrophomonas</taxon>
        <taxon>Stenotrophomonas maltophilia group</taxon>
    </lineage>
</organism>
<accession>A0ABY7XV21</accession>
<feature type="transmembrane region" description="Helical" evidence="1">
    <location>
        <begin position="6"/>
        <end position="29"/>
    </location>
</feature>
<gene>
    <name evidence="2" type="ORF">K5L94_11600</name>
</gene>
<evidence type="ECO:0000313" key="2">
    <source>
        <dbReference type="EMBL" id="WDM61803.1"/>
    </source>
</evidence>
<evidence type="ECO:0000313" key="3">
    <source>
        <dbReference type="Proteomes" id="UP001216828"/>
    </source>
</evidence>
<dbReference type="RefSeq" id="WP_274510452.1">
    <property type="nucleotide sequence ID" value="NZ_CP082270.1"/>
</dbReference>
<keyword evidence="1" id="KW-0812">Transmembrane</keyword>
<name>A0ABY7XV21_9GAMM</name>
<dbReference type="EMBL" id="CP082270">
    <property type="protein sequence ID" value="WDM61803.1"/>
    <property type="molecule type" value="Genomic_DNA"/>
</dbReference>
<keyword evidence="1" id="KW-0472">Membrane</keyword>
<keyword evidence="3" id="KW-1185">Reference proteome</keyword>
<evidence type="ECO:0008006" key="4">
    <source>
        <dbReference type="Google" id="ProtNLM"/>
    </source>
</evidence>
<proteinExistence type="predicted"/>
<evidence type="ECO:0000256" key="1">
    <source>
        <dbReference type="SAM" id="Phobius"/>
    </source>
</evidence>
<protein>
    <recommendedName>
        <fullName evidence="4">LapA family protein</fullName>
    </recommendedName>
</protein>
<dbReference type="Proteomes" id="UP001216828">
    <property type="component" value="Chromosome"/>
</dbReference>
<reference evidence="2 3" key="1">
    <citation type="submission" date="2021-08" db="EMBL/GenBank/DDBJ databases">
        <title>Stenotrophomonas forensis sp. nov., isolated from contaminated viral transport media.</title>
        <authorList>
            <person name="Nguyen S.V."/>
            <person name="Edwards D."/>
            <person name="Scott S."/>
            <person name="Doss J."/>
            <person name="Merid S."/>
            <person name="Zelaya E."/>
            <person name="Maza C."/>
            <person name="Mann M."/>
            <person name="Hamilton B."/>
            <person name="Blackwell R."/>
            <person name="Tran A."/>
            <person name="Hauser J."/>
        </authorList>
    </citation>
    <scope>NUCLEOTIDE SEQUENCE [LARGE SCALE GENOMIC DNA]</scope>
    <source>
        <strain evidence="2 3">DFS-20110405</strain>
    </source>
</reference>
<keyword evidence="1" id="KW-1133">Transmembrane helix</keyword>